<dbReference type="Pfam" id="PF19054">
    <property type="entry name" value="DUF5753"/>
    <property type="match status" value="1"/>
</dbReference>
<protein>
    <submittedName>
        <fullName evidence="2">Helix-turn-helix transcriptional regulator</fullName>
    </submittedName>
</protein>
<sequence>MPARPEPCDVPAITTFANELEAWRNEAGLTKVGLSKALGYSDSYVGQVELCKNVPSEKFAQDLDTYFKTNGLFQRLWKQIDETRHLSTLPPGFPQYLDCESRADTIRNFNPTLVNGLLQAEGYARTILESNQVPDSVERRVHERMKRQEIFARENPPRTWFTMDEAVLRRIIGSREIMREQLAHLLEFSERPTNMVQIVPLSVGFHDGLGGTFTILGFKDGASVAYTESAGEGMLINRPSRVASHLVRYDLVRGHGLPVEESRALIRNVMEEL</sequence>
<evidence type="ECO:0000313" key="2">
    <source>
        <dbReference type="EMBL" id="GAA2441661.1"/>
    </source>
</evidence>
<dbReference type="EMBL" id="BAAARW010000026">
    <property type="protein sequence ID" value="GAA2441661.1"/>
    <property type="molecule type" value="Genomic_DNA"/>
</dbReference>
<evidence type="ECO:0000313" key="3">
    <source>
        <dbReference type="Proteomes" id="UP001501231"/>
    </source>
</evidence>
<keyword evidence="3" id="KW-1185">Reference proteome</keyword>
<evidence type="ECO:0000259" key="1">
    <source>
        <dbReference type="PROSITE" id="PS50943"/>
    </source>
</evidence>
<dbReference type="Pfam" id="PF13560">
    <property type="entry name" value="HTH_31"/>
    <property type="match status" value="1"/>
</dbReference>
<accession>A0ABN3JVK8</accession>
<dbReference type="InterPro" id="IPR043917">
    <property type="entry name" value="DUF5753"/>
</dbReference>
<dbReference type="PROSITE" id="PS50943">
    <property type="entry name" value="HTH_CROC1"/>
    <property type="match status" value="1"/>
</dbReference>
<comment type="caution">
    <text evidence="2">The sequence shown here is derived from an EMBL/GenBank/DDBJ whole genome shotgun (WGS) entry which is preliminary data.</text>
</comment>
<dbReference type="SUPFAM" id="SSF47413">
    <property type="entry name" value="lambda repressor-like DNA-binding domains"/>
    <property type="match status" value="1"/>
</dbReference>
<organism evidence="2 3">
    <name type="scientific">Actinomadura vinacea</name>
    <dbReference type="NCBI Taxonomy" id="115336"/>
    <lineage>
        <taxon>Bacteria</taxon>
        <taxon>Bacillati</taxon>
        <taxon>Actinomycetota</taxon>
        <taxon>Actinomycetes</taxon>
        <taxon>Streptosporangiales</taxon>
        <taxon>Thermomonosporaceae</taxon>
        <taxon>Actinomadura</taxon>
    </lineage>
</organism>
<dbReference type="InterPro" id="IPR010982">
    <property type="entry name" value="Lambda_DNA-bd_dom_sf"/>
</dbReference>
<dbReference type="Proteomes" id="UP001501231">
    <property type="component" value="Unassembled WGS sequence"/>
</dbReference>
<gene>
    <name evidence="2" type="ORF">GCM10010191_67400</name>
</gene>
<name>A0ABN3JVK8_9ACTN</name>
<feature type="domain" description="HTH cro/C1-type" evidence="1">
    <location>
        <begin position="20"/>
        <end position="72"/>
    </location>
</feature>
<proteinExistence type="predicted"/>
<reference evidence="2 3" key="1">
    <citation type="journal article" date="2019" name="Int. J. Syst. Evol. Microbiol.">
        <title>The Global Catalogue of Microorganisms (GCM) 10K type strain sequencing project: providing services to taxonomists for standard genome sequencing and annotation.</title>
        <authorList>
            <consortium name="The Broad Institute Genomics Platform"/>
            <consortium name="The Broad Institute Genome Sequencing Center for Infectious Disease"/>
            <person name="Wu L."/>
            <person name="Ma J."/>
        </authorList>
    </citation>
    <scope>NUCLEOTIDE SEQUENCE [LARGE SCALE GENOMIC DNA]</scope>
    <source>
        <strain evidence="2 3">JCM 3325</strain>
    </source>
</reference>
<dbReference type="InterPro" id="IPR001387">
    <property type="entry name" value="Cro/C1-type_HTH"/>
</dbReference>